<dbReference type="PROSITE" id="PS50812">
    <property type="entry name" value="PWWP"/>
    <property type="match status" value="1"/>
</dbReference>
<feature type="region of interest" description="Disordered" evidence="1">
    <location>
        <begin position="413"/>
        <end position="437"/>
    </location>
</feature>
<feature type="compositionally biased region" description="Polar residues" evidence="1">
    <location>
        <begin position="685"/>
        <end position="694"/>
    </location>
</feature>
<evidence type="ECO:0000313" key="3">
    <source>
        <dbReference type="EMBL" id="OAY65587.1"/>
    </source>
</evidence>
<keyword evidence="3" id="KW-0418">Kinase</keyword>
<evidence type="ECO:0000256" key="1">
    <source>
        <dbReference type="SAM" id="MobiDB-lite"/>
    </source>
</evidence>
<organism evidence="3 4">
    <name type="scientific">Ananas comosus</name>
    <name type="common">Pineapple</name>
    <name type="synonym">Ananas ananas</name>
    <dbReference type="NCBI Taxonomy" id="4615"/>
    <lineage>
        <taxon>Eukaryota</taxon>
        <taxon>Viridiplantae</taxon>
        <taxon>Streptophyta</taxon>
        <taxon>Embryophyta</taxon>
        <taxon>Tracheophyta</taxon>
        <taxon>Spermatophyta</taxon>
        <taxon>Magnoliopsida</taxon>
        <taxon>Liliopsida</taxon>
        <taxon>Poales</taxon>
        <taxon>Bromeliaceae</taxon>
        <taxon>Bromelioideae</taxon>
        <taxon>Ananas</taxon>
    </lineage>
</organism>
<dbReference type="Gene3D" id="2.30.30.140">
    <property type="match status" value="1"/>
</dbReference>
<protein>
    <submittedName>
        <fullName evidence="3">Serine/threonine-protein kinase ATM</fullName>
    </submittedName>
</protein>
<feature type="domain" description="PWWP" evidence="2">
    <location>
        <begin position="77"/>
        <end position="140"/>
    </location>
</feature>
<reference evidence="3 4" key="1">
    <citation type="journal article" date="2016" name="DNA Res.">
        <title>The draft genome of MD-2 pineapple using hybrid error correction of long reads.</title>
        <authorList>
            <person name="Redwan R.M."/>
            <person name="Saidin A."/>
            <person name="Kumar S.V."/>
        </authorList>
    </citation>
    <scope>NUCLEOTIDE SEQUENCE [LARGE SCALE GENOMIC DNA]</scope>
    <source>
        <strain evidence="4">cv. MD2</strain>
        <tissue evidence="3">Leaf</tissue>
    </source>
</reference>
<comment type="caution">
    <text evidence="3">The sequence shown here is derived from an EMBL/GenBank/DDBJ whole genome shotgun (WGS) entry which is preliminary data.</text>
</comment>
<feature type="compositionally biased region" description="Polar residues" evidence="1">
    <location>
        <begin position="422"/>
        <end position="431"/>
    </location>
</feature>
<dbReference type="SMART" id="SM00293">
    <property type="entry name" value="PWWP"/>
    <property type="match status" value="1"/>
</dbReference>
<feature type="region of interest" description="Disordered" evidence="1">
    <location>
        <begin position="1"/>
        <end position="75"/>
    </location>
</feature>
<feature type="region of interest" description="Disordered" evidence="1">
    <location>
        <begin position="321"/>
        <end position="377"/>
    </location>
</feature>
<name>A0A199UL19_ANACO</name>
<proteinExistence type="predicted"/>
<feature type="compositionally biased region" description="Basic residues" evidence="1">
    <location>
        <begin position="515"/>
        <end position="525"/>
    </location>
</feature>
<feature type="region of interest" description="Disordered" evidence="1">
    <location>
        <begin position="610"/>
        <end position="698"/>
    </location>
</feature>
<feature type="compositionally biased region" description="Basic and acidic residues" evidence="1">
    <location>
        <begin position="505"/>
        <end position="514"/>
    </location>
</feature>
<gene>
    <name evidence="3" type="ORF">ACMD2_15609</name>
</gene>
<sequence length="760" mass="84503">METLEAQDDGAPAPNPKPPEPETLDPCPAQRRRRAEPRASRTGGRGHAKVSSEPVESPSVETLVSSDSSSKENPFRAGDLVWGKIKGHQWWPGKVVDPSEQHGSMDHQEEDRSVLVAFFGGGGGGFVRCEQSQLRPFKEGFNQMVKHSSSSSFVRAVKDALNEVRKFLDSEFACYCVVEKDPAKDSMEKRHFDEKYGVSNGVGALSITNCSPRQFLEHLRETARDVLVANMLEVTMFLSWAAAIKRSNCCSVHFGEVYADQVDECEPNGFGDADKNKVEEGCQVLKHRLVKGPDISKESNRKKERSIAELIGVTDSVKAEIHDDQEEKENISLSRMDRSLSSSRKRKKRAETDKSSNVENGGLLSAEEMSSDRRERKKSKYLLPPFTFLGGHSKRPLYTTAAEDGMLENEIETPQATPPVSPSSSLKQGSKTAHLPVDDDDSVEKILYEFLAAASDHLHLKRNHSVRPVKYFFDKFRSYAYTEGSEFESYKHVLDGAEIIDTKSARKDMGDGSRKGKSSGRRIKKKAEANGNTSLEQSSDMNTIGKDKEAFVETRLVLDLNHVNGPEEVKPRRKRRTKKSDAVGCDAGGEPLMDLMLDSINPLKKAILQNKASRSKSVDNDNSPFLKGHKLIYQSETSNADKKKSRKAANGESVVTPVQVHANGPEESRPRQKKEKVEGTEHRNVSSVPNSPTAKTPLPYIKRSLEKMISKLHGSTAHEKESGRTMRLRPEVEMNLLGEMECMLEKVNKLLTEPCAGTHV</sequence>
<dbReference type="PANTHER" id="PTHR42851:SF12">
    <property type="entry name" value="PWWP DOMAIN PROTEIN"/>
    <property type="match status" value="1"/>
</dbReference>
<feature type="region of interest" description="Disordered" evidence="1">
    <location>
        <begin position="505"/>
        <end position="544"/>
    </location>
</feature>
<dbReference type="CDD" id="cd05162">
    <property type="entry name" value="PWWP"/>
    <property type="match status" value="1"/>
</dbReference>
<dbReference type="AlphaFoldDB" id="A0A199UL19"/>
<dbReference type="PANTHER" id="PTHR42851">
    <property type="entry name" value="ALDOLASE-RELATED"/>
    <property type="match status" value="1"/>
</dbReference>
<dbReference type="SUPFAM" id="SSF63748">
    <property type="entry name" value="Tudor/PWWP/MBT"/>
    <property type="match status" value="1"/>
</dbReference>
<dbReference type="STRING" id="4615.A0A199UL19"/>
<evidence type="ECO:0000259" key="2">
    <source>
        <dbReference type="PROSITE" id="PS50812"/>
    </source>
</evidence>
<dbReference type="Proteomes" id="UP000092600">
    <property type="component" value="Unassembled WGS sequence"/>
</dbReference>
<dbReference type="InterPro" id="IPR000313">
    <property type="entry name" value="PWWP_dom"/>
</dbReference>
<feature type="region of interest" description="Disordered" evidence="1">
    <location>
        <begin position="563"/>
        <end position="589"/>
    </location>
</feature>
<keyword evidence="3" id="KW-0808">Transferase</keyword>
<dbReference type="InterPro" id="IPR053063">
    <property type="entry name" value="PWWP_domain_containing_PDP"/>
</dbReference>
<dbReference type="GO" id="GO:0016301">
    <property type="term" value="F:kinase activity"/>
    <property type="evidence" value="ECO:0007669"/>
    <property type="project" value="UniProtKB-KW"/>
</dbReference>
<accession>A0A199UL19</accession>
<dbReference type="Pfam" id="PF00855">
    <property type="entry name" value="PWWP"/>
    <property type="match status" value="1"/>
</dbReference>
<feature type="compositionally biased region" description="Polar residues" evidence="1">
    <location>
        <begin position="530"/>
        <end position="542"/>
    </location>
</feature>
<dbReference type="EMBL" id="LSRQ01006810">
    <property type="protein sequence ID" value="OAY65587.1"/>
    <property type="molecule type" value="Genomic_DNA"/>
</dbReference>
<feature type="compositionally biased region" description="Low complexity" evidence="1">
    <location>
        <begin position="51"/>
        <end position="68"/>
    </location>
</feature>
<feature type="compositionally biased region" description="Basic and acidic residues" evidence="1">
    <location>
        <begin position="664"/>
        <end position="684"/>
    </location>
</feature>
<evidence type="ECO:0000313" key="4">
    <source>
        <dbReference type="Proteomes" id="UP000092600"/>
    </source>
</evidence>